<dbReference type="KEGG" id="tcm:HL41_03340"/>
<sequence length="276" mass="32482">MGYQVLLYPQTFLGRKHLEKIIGLIEKLLVLDLGTTQENWLKFYHEKTDLKEKVVFLGFKPDLEIDLEEVKKEVKSLEEWGYNFRTPENLRYFSQFKDVFENSLEDLLSAIKGGQRLKEDKFIIKSQIITLILAEKLDVSNYEIRVDLESLELKYQEVFKEKIVGEDFSFKPLEELNRLISSSVELQESLPNLEQRMKAWQTLGPYIDFSHTSKLDGLMITSSELLDSWQEKHTYYVRDEEEVQVYEFKTTIPDLLGFSISLNTNRKSSLVLYIKP</sequence>
<dbReference type="eggNOG" id="ENOG5030P82">
    <property type="taxonomic scope" value="Bacteria"/>
</dbReference>
<dbReference type="EMBL" id="CP008796">
    <property type="protein sequence ID" value="AIH03893.1"/>
    <property type="molecule type" value="Genomic_DNA"/>
</dbReference>
<accession>A0A075WU20</accession>
<dbReference type="STRING" id="289377.HL41_03340"/>
<proteinExistence type="predicted"/>
<dbReference type="AlphaFoldDB" id="A0A075WU20"/>
<dbReference type="RefSeq" id="WP_038062913.1">
    <property type="nucleotide sequence ID" value="NZ_CP008796.1"/>
</dbReference>
<evidence type="ECO:0000313" key="1">
    <source>
        <dbReference type="EMBL" id="AIH03893.1"/>
    </source>
</evidence>
<dbReference type="OrthoDB" id="9795239at2"/>
<dbReference type="HOGENOM" id="CLU_986720_0_0_0"/>
<reference evidence="1 2" key="1">
    <citation type="journal article" date="2015" name="Genome Announc.">
        <title>Genome Sequence of a Sulfate-Reducing Thermophilic Bacterium, Thermodesulfobacterium commune DSM 2178T (Phylum Thermodesulfobacteria).</title>
        <authorList>
            <person name="Bhatnagar S."/>
            <person name="Badger J.H."/>
            <person name="Madupu R."/>
            <person name="Khouri H.M."/>
            <person name="O'Connor E.M."/>
            <person name="Robb F.T."/>
            <person name="Ward N.L."/>
            <person name="Eisen J.A."/>
        </authorList>
    </citation>
    <scope>NUCLEOTIDE SEQUENCE [LARGE SCALE GENOMIC DNA]</scope>
    <source>
        <strain evidence="1 2">DSM 2178</strain>
    </source>
</reference>
<dbReference type="Proteomes" id="UP000028481">
    <property type="component" value="Chromosome"/>
</dbReference>
<evidence type="ECO:0000313" key="2">
    <source>
        <dbReference type="Proteomes" id="UP000028481"/>
    </source>
</evidence>
<organism evidence="1 2">
    <name type="scientific">Thermodesulfobacterium commune DSM 2178</name>
    <dbReference type="NCBI Taxonomy" id="289377"/>
    <lineage>
        <taxon>Bacteria</taxon>
        <taxon>Pseudomonadati</taxon>
        <taxon>Thermodesulfobacteriota</taxon>
        <taxon>Thermodesulfobacteria</taxon>
        <taxon>Thermodesulfobacteriales</taxon>
        <taxon>Thermodesulfobacteriaceae</taxon>
        <taxon>Thermodesulfobacterium</taxon>
    </lineage>
</organism>
<name>A0A075WU20_9BACT</name>
<gene>
    <name evidence="1" type="ORF">HL41_03340</name>
</gene>
<keyword evidence="2" id="KW-1185">Reference proteome</keyword>
<dbReference type="PaxDb" id="289377-HL41_03340"/>
<protein>
    <submittedName>
        <fullName evidence="1">Uncharacterized protein</fullName>
    </submittedName>
</protein>